<feature type="region of interest" description="Disordered" evidence="3">
    <location>
        <begin position="1"/>
        <end position="31"/>
    </location>
</feature>
<name>A0AB36RPH6_9CORY</name>
<evidence type="ECO:0000313" key="6">
    <source>
        <dbReference type="Proteomes" id="UP000218041"/>
    </source>
</evidence>
<keyword evidence="1" id="KW-0805">Transcription regulation</keyword>
<sequence length="134" mass="14815">MGEVSRVSKKMPSAASASGAPRRKQFSSTEHLSPEAIAAFTDNELSATAARRARSHLMQCAECFAEVQAQRVTSQRVRRCNDDDLHAPDSLVERLAQLCSDDVADRPWADPSAQSHGSMLDKMEVVFRTLRRRG</sequence>
<reference evidence="5 6" key="1">
    <citation type="submission" date="2017-08" db="EMBL/GenBank/DDBJ databases">
        <title>Whole genome sequences of 6 clinical strains closest to Corynebacterium imitans.</title>
        <authorList>
            <person name="Bernier A.-M."/>
            <person name="Burdz T."/>
            <person name="Bernard K."/>
        </authorList>
    </citation>
    <scope>NUCLEOTIDE SEQUENCE [LARGE SCALE GENOMIC DNA]</scope>
    <source>
        <strain evidence="5 6">NML92-0415</strain>
    </source>
</reference>
<evidence type="ECO:0000256" key="3">
    <source>
        <dbReference type="SAM" id="MobiDB-lite"/>
    </source>
</evidence>
<evidence type="ECO:0000256" key="1">
    <source>
        <dbReference type="ARBA" id="ARBA00023015"/>
    </source>
</evidence>
<dbReference type="Proteomes" id="UP000218041">
    <property type="component" value="Unassembled WGS sequence"/>
</dbReference>
<feature type="domain" description="Putative zinc-finger" evidence="4">
    <location>
        <begin position="35"/>
        <end position="63"/>
    </location>
</feature>
<dbReference type="InterPro" id="IPR041916">
    <property type="entry name" value="Anti_sigma_zinc_sf"/>
</dbReference>
<dbReference type="InterPro" id="IPR027383">
    <property type="entry name" value="Znf_put"/>
</dbReference>
<proteinExistence type="predicted"/>
<keyword evidence="2" id="KW-0804">Transcription</keyword>
<gene>
    <name evidence="5" type="ORF">CKJ80_01460</name>
</gene>
<dbReference type="EMBL" id="NSGP01000002">
    <property type="protein sequence ID" value="PAT11349.1"/>
    <property type="molecule type" value="Genomic_DNA"/>
</dbReference>
<dbReference type="Gene3D" id="1.10.10.1320">
    <property type="entry name" value="Anti-sigma factor, zinc-finger domain"/>
    <property type="match status" value="1"/>
</dbReference>
<organism evidence="5 6">
    <name type="scientific">Corynebacterium hadale</name>
    <dbReference type="NCBI Taxonomy" id="2026255"/>
    <lineage>
        <taxon>Bacteria</taxon>
        <taxon>Bacillati</taxon>
        <taxon>Actinomycetota</taxon>
        <taxon>Actinomycetes</taxon>
        <taxon>Mycobacteriales</taxon>
        <taxon>Corynebacteriaceae</taxon>
        <taxon>Corynebacterium</taxon>
    </lineage>
</organism>
<evidence type="ECO:0000313" key="5">
    <source>
        <dbReference type="EMBL" id="PAT11349.1"/>
    </source>
</evidence>
<evidence type="ECO:0000259" key="4">
    <source>
        <dbReference type="Pfam" id="PF13490"/>
    </source>
</evidence>
<protein>
    <submittedName>
        <fullName evidence="5">Anti-sigma factor</fullName>
    </submittedName>
</protein>
<dbReference type="Pfam" id="PF13490">
    <property type="entry name" value="zf-HC2"/>
    <property type="match status" value="1"/>
</dbReference>
<comment type="caution">
    <text evidence="5">The sequence shown here is derived from an EMBL/GenBank/DDBJ whole genome shotgun (WGS) entry which is preliminary data.</text>
</comment>
<accession>A0AB36RPH6</accession>
<dbReference type="AlphaFoldDB" id="A0AB36RPH6"/>
<evidence type="ECO:0000256" key="2">
    <source>
        <dbReference type="ARBA" id="ARBA00023163"/>
    </source>
</evidence>